<evidence type="ECO:0000256" key="1">
    <source>
        <dbReference type="ARBA" id="ARBA00004123"/>
    </source>
</evidence>
<name>A0A9Q0G1R2_9ROSI</name>
<evidence type="ECO:0000313" key="6">
    <source>
        <dbReference type="Proteomes" id="UP001141552"/>
    </source>
</evidence>
<dbReference type="AlphaFoldDB" id="A0A9Q0G1R2"/>
<organism evidence="5 6">
    <name type="scientific">Turnera subulata</name>
    <dbReference type="NCBI Taxonomy" id="218843"/>
    <lineage>
        <taxon>Eukaryota</taxon>
        <taxon>Viridiplantae</taxon>
        <taxon>Streptophyta</taxon>
        <taxon>Embryophyta</taxon>
        <taxon>Tracheophyta</taxon>
        <taxon>Spermatophyta</taxon>
        <taxon>Magnoliopsida</taxon>
        <taxon>eudicotyledons</taxon>
        <taxon>Gunneridae</taxon>
        <taxon>Pentapetalae</taxon>
        <taxon>rosids</taxon>
        <taxon>fabids</taxon>
        <taxon>Malpighiales</taxon>
        <taxon>Passifloraceae</taxon>
        <taxon>Turnera</taxon>
    </lineage>
</organism>
<protein>
    <submittedName>
        <fullName evidence="5">Uncharacterized protein</fullName>
    </submittedName>
</protein>
<sequence length="497" mass="54756">MALESKSNPLEEEEEEVGHENSNLHPQRYQAHEAAASYHPSAPPDELFDISTTVDPSYIISLIRKLVPNYNEANHRSSAGSEDHMDESGDQVSGSLTNEQENMDAANGCHQLASNGGEDGELSSRSGQGGVSAGEEVWEEFGCVLWDLAASRTHAQLMVQNLVLEVLMANLMASSSVRVTMTLNAYVKLVGLSCRLLTLGIQGGEYKVWAKEMQSEDILSRILWITENTLNSQLLEKSLGLLLAILEIPPEVSCVFLSSLMKLGLSSALINLFSFEMRRLTSERVPERYPVLDSILRAVETLSTLDGVCEQICSNKELFQLVCELVKLPDKVEVANSCVTAAVLIANILADVPHLAQEVSEARSALWSTIARVLVRVKENEMSLSSLNQYVLVLLSKSDLIEDDLLDQQLDNANTETKTSGSSSTKTNSRNTALQRIVCILNQWTDSVDCSEEDAKNIGRLLDCCCRFLKCTSLTYNSSEGAFHKALANHYLRYNDT</sequence>
<comment type="caution">
    <text evidence="5">The sequence shown here is derived from an EMBL/GenBank/DDBJ whole genome shotgun (WGS) entry which is preliminary data.</text>
</comment>
<dbReference type="InterPro" id="IPR052464">
    <property type="entry name" value="Synovial_Prolif_Regulator"/>
</dbReference>
<accession>A0A9Q0G1R2</accession>
<dbReference type="PANTHER" id="PTHR23424:SF23">
    <property type="entry name" value="PROTEIN SAAL1"/>
    <property type="match status" value="1"/>
</dbReference>
<keyword evidence="2" id="KW-0539">Nucleus</keyword>
<evidence type="ECO:0000313" key="5">
    <source>
        <dbReference type="EMBL" id="KAJ4841780.1"/>
    </source>
</evidence>
<feature type="region of interest" description="Disordered" evidence="4">
    <location>
        <begin position="1"/>
        <end position="43"/>
    </location>
</feature>
<keyword evidence="6" id="KW-1185">Reference proteome</keyword>
<proteinExistence type="inferred from homology"/>
<dbReference type="OrthoDB" id="2156856at2759"/>
<dbReference type="EMBL" id="JAKUCV010002697">
    <property type="protein sequence ID" value="KAJ4841780.1"/>
    <property type="molecule type" value="Genomic_DNA"/>
</dbReference>
<reference evidence="5" key="2">
    <citation type="journal article" date="2023" name="Plants (Basel)">
        <title>Annotation of the Turnera subulata (Passifloraceae) Draft Genome Reveals the S-Locus Evolved after the Divergence of Turneroideae from Passifloroideae in a Stepwise Manner.</title>
        <authorList>
            <person name="Henning P.M."/>
            <person name="Roalson E.H."/>
            <person name="Mir W."/>
            <person name="McCubbin A.G."/>
            <person name="Shore J.S."/>
        </authorList>
    </citation>
    <scope>NUCLEOTIDE SEQUENCE</scope>
    <source>
        <strain evidence="5">F60SS</strain>
    </source>
</reference>
<dbReference type="PANTHER" id="PTHR23424">
    <property type="entry name" value="SERUM AMYLOID A"/>
    <property type="match status" value="1"/>
</dbReference>
<evidence type="ECO:0000256" key="4">
    <source>
        <dbReference type="SAM" id="MobiDB-lite"/>
    </source>
</evidence>
<evidence type="ECO:0000256" key="2">
    <source>
        <dbReference type="ARBA" id="ARBA00023242"/>
    </source>
</evidence>
<dbReference type="Proteomes" id="UP001141552">
    <property type="component" value="Unassembled WGS sequence"/>
</dbReference>
<comment type="similarity">
    <text evidence="3">Belongs to the SAAL1 family.</text>
</comment>
<dbReference type="GO" id="GO:0005634">
    <property type="term" value="C:nucleus"/>
    <property type="evidence" value="ECO:0007669"/>
    <property type="project" value="UniProtKB-SubCell"/>
</dbReference>
<reference evidence="5" key="1">
    <citation type="submission" date="2022-02" db="EMBL/GenBank/DDBJ databases">
        <authorList>
            <person name="Henning P.M."/>
            <person name="McCubbin A.G."/>
            <person name="Shore J.S."/>
        </authorList>
    </citation>
    <scope>NUCLEOTIDE SEQUENCE</scope>
    <source>
        <strain evidence="5">F60SS</strain>
        <tissue evidence="5">Leaves</tissue>
    </source>
</reference>
<comment type="subcellular location">
    <subcellularLocation>
        <location evidence="1">Nucleus</location>
    </subcellularLocation>
</comment>
<feature type="region of interest" description="Disordered" evidence="4">
    <location>
        <begin position="108"/>
        <end position="129"/>
    </location>
</feature>
<evidence type="ECO:0000256" key="3">
    <source>
        <dbReference type="ARBA" id="ARBA00038401"/>
    </source>
</evidence>
<gene>
    <name evidence="5" type="ORF">Tsubulata_010519</name>
</gene>
<feature type="region of interest" description="Disordered" evidence="4">
    <location>
        <begin position="73"/>
        <end position="95"/>
    </location>
</feature>